<keyword evidence="2" id="KW-1185">Reference proteome</keyword>
<dbReference type="InterPro" id="IPR015816">
    <property type="entry name" value="Vitellinogen_b-sht_N"/>
</dbReference>
<proteinExistence type="predicted"/>
<accession>A0A5N5SSA6</accession>
<sequence>MLKMANPLAVLFTFQKIGKCEIKIIFNEMFVGNEELNITETFVAKYDKNSARMICGKRPNEGQKTDYLIGLSYSIISAFTNPALKYGLLKKGNVEILEDDQYGKCATKYELQKSSKNKFVVKKRRNNSKCSTSFQKLVDEVGNVLWFPRKMENYVENSNFGCDQYYVNNEIRNIKCFHSVTDSETAQLTSEIAIIFLKTGSTAEEDDIRNFTYPYKELQSSSLPSQEELLETIEEYLRKICVNSKNGVNNDVPLLIPKLLTYFECFGITDRIINIYRNVQNQIYCEGNKYFKSPPFISNMCIDIK</sequence>
<dbReference type="Proteomes" id="UP000326759">
    <property type="component" value="Unassembled WGS sequence"/>
</dbReference>
<evidence type="ECO:0000313" key="1">
    <source>
        <dbReference type="EMBL" id="KAB7495510.1"/>
    </source>
</evidence>
<reference evidence="1 2" key="1">
    <citation type="journal article" date="2019" name="PLoS Biol.">
        <title>Sex chromosomes control vertical transmission of feminizing Wolbachia symbionts in an isopod.</title>
        <authorList>
            <person name="Becking T."/>
            <person name="Chebbi M.A."/>
            <person name="Giraud I."/>
            <person name="Moumen B."/>
            <person name="Laverre T."/>
            <person name="Caubet Y."/>
            <person name="Peccoud J."/>
            <person name="Gilbert C."/>
            <person name="Cordaux R."/>
        </authorList>
    </citation>
    <scope>NUCLEOTIDE SEQUENCE [LARGE SCALE GENOMIC DNA]</scope>
    <source>
        <strain evidence="1">ANa2</strain>
        <tissue evidence="1">Whole body excluding digestive tract and cuticle</tissue>
    </source>
</reference>
<dbReference type="AlphaFoldDB" id="A0A5N5SSA6"/>
<gene>
    <name evidence="1" type="ORF">Anas_04925</name>
</gene>
<evidence type="ECO:0000313" key="2">
    <source>
        <dbReference type="Proteomes" id="UP000326759"/>
    </source>
</evidence>
<dbReference type="SUPFAM" id="SSF56968">
    <property type="entry name" value="Lipovitellin-phosvitin complex, beta-sheet shell regions"/>
    <property type="match status" value="1"/>
</dbReference>
<protein>
    <submittedName>
        <fullName evidence="1">Uncharacterized protein</fullName>
    </submittedName>
</protein>
<dbReference type="EMBL" id="SEYY01022494">
    <property type="protein sequence ID" value="KAB7495510.1"/>
    <property type="molecule type" value="Genomic_DNA"/>
</dbReference>
<dbReference type="InterPro" id="IPR015819">
    <property type="entry name" value="Lipid_transp_b-sht_shell"/>
</dbReference>
<dbReference type="Gene3D" id="2.30.230.10">
    <property type="entry name" value="Lipovitellin, beta-sheet shell regions, chain A"/>
    <property type="match status" value="1"/>
</dbReference>
<dbReference type="GO" id="GO:0005319">
    <property type="term" value="F:lipid transporter activity"/>
    <property type="evidence" value="ECO:0007669"/>
    <property type="project" value="InterPro"/>
</dbReference>
<organism evidence="1 2">
    <name type="scientific">Armadillidium nasatum</name>
    <dbReference type="NCBI Taxonomy" id="96803"/>
    <lineage>
        <taxon>Eukaryota</taxon>
        <taxon>Metazoa</taxon>
        <taxon>Ecdysozoa</taxon>
        <taxon>Arthropoda</taxon>
        <taxon>Crustacea</taxon>
        <taxon>Multicrustacea</taxon>
        <taxon>Malacostraca</taxon>
        <taxon>Eumalacostraca</taxon>
        <taxon>Peracarida</taxon>
        <taxon>Isopoda</taxon>
        <taxon>Oniscidea</taxon>
        <taxon>Crinocheta</taxon>
        <taxon>Armadillidiidae</taxon>
        <taxon>Armadillidium</taxon>
    </lineage>
</organism>
<name>A0A5N5SSA6_9CRUS</name>
<comment type="caution">
    <text evidence="1">The sequence shown here is derived from an EMBL/GenBank/DDBJ whole genome shotgun (WGS) entry which is preliminary data.</text>
</comment>